<comment type="caution">
    <text evidence="4">The sequence shown here is derived from an EMBL/GenBank/DDBJ whole genome shotgun (WGS) entry which is preliminary data.</text>
</comment>
<dbReference type="FunFam" id="1.25.70.10:FF:000001">
    <property type="entry name" value="Mitochondrial transcription termination factor-like"/>
    <property type="match status" value="1"/>
</dbReference>
<name>A0ABC8SGK2_9AQUA</name>
<keyword evidence="3" id="KW-0809">Transit peptide</keyword>
<proteinExistence type="inferred from homology"/>
<dbReference type="GO" id="GO:0006353">
    <property type="term" value="P:DNA-templated transcription termination"/>
    <property type="evidence" value="ECO:0007669"/>
    <property type="project" value="UniProtKB-KW"/>
</dbReference>
<dbReference type="AlphaFoldDB" id="A0ABC8SGK2"/>
<dbReference type="Pfam" id="PF02536">
    <property type="entry name" value="mTERF"/>
    <property type="match status" value="2"/>
</dbReference>
<evidence type="ECO:0000313" key="5">
    <source>
        <dbReference type="Proteomes" id="UP001642360"/>
    </source>
</evidence>
<dbReference type="InterPro" id="IPR038538">
    <property type="entry name" value="MTERF_sf"/>
</dbReference>
<reference evidence="4 5" key="1">
    <citation type="submission" date="2024-02" db="EMBL/GenBank/DDBJ databases">
        <authorList>
            <person name="Vignale AGUSTIN F."/>
            <person name="Sosa J E."/>
            <person name="Modenutti C."/>
        </authorList>
    </citation>
    <scope>NUCLEOTIDE SEQUENCE [LARGE SCALE GENOMIC DNA]</scope>
</reference>
<evidence type="ECO:0000256" key="3">
    <source>
        <dbReference type="ARBA" id="ARBA00022946"/>
    </source>
</evidence>
<dbReference type="PANTHER" id="PTHR13068">
    <property type="entry name" value="CGI-12 PROTEIN-RELATED"/>
    <property type="match status" value="1"/>
</dbReference>
<evidence type="ECO:0000313" key="4">
    <source>
        <dbReference type="EMBL" id="CAK9154239.1"/>
    </source>
</evidence>
<keyword evidence="2" id="KW-0805">Transcription regulation</keyword>
<keyword evidence="2" id="KW-0804">Transcription</keyword>
<dbReference type="Proteomes" id="UP001642360">
    <property type="component" value="Unassembled WGS sequence"/>
</dbReference>
<organism evidence="4 5">
    <name type="scientific">Ilex paraguariensis</name>
    <name type="common">yerba mate</name>
    <dbReference type="NCBI Taxonomy" id="185542"/>
    <lineage>
        <taxon>Eukaryota</taxon>
        <taxon>Viridiplantae</taxon>
        <taxon>Streptophyta</taxon>
        <taxon>Embryophyta</taxon>
        <taxon>Tracheophyta</taxon>
        <taxon>Spermatophyta</taxon>
        <taxon>Magnoliopsida</taxon>
        <taxon>eudicotyledons</taxon>
        <taxon>Gunneridae</taxon>
        <taxon>Pentapetalae</taxon>
        <taxon>asterids</taxon>
        <taxon>campanulids</taxon>
        <taxon>Aquifoliales</taxon>
        <taxon>Aquifoliaceae</taxon>
        <taxon>Ilex</taxon>
    </lineage>
</organism>
<evidence type="ECO:0000256" key="1">
    <source>
        <dbReference type="ARBA" id="ARBA00007692"/>
    </source>
</evidence>
<dbReference type="SMART" id="SM00733">
    <property type="entry name" value="Mterf"/>
    <property type="match status" value="7"/>
</dbReference>
<keyword evidence="5" id="KW-1185">Reference proteome</keyword>
<dbReference type="Gene3D" id="1.25.70.10">
    <property type="entry name" value="Transcription termination factor 3, mitochondrial"/>
    <property type="match status" value="1"/>
</dbReference>
<dbReference type="PANTHER" id="PTHR13068:SF130">
    <property type="entry name" value="TRANSCRIPTION TERMINATION FACTOR MTERF6, CHLOROPLASTIC_MITOCHONDRIAL-LIKE"/>
    <property type="match status" value="1"/>
</dbReference>
<gene>
    <name evidence="4" type="ORF">ILEXP_LOCUS22547</name>
</gene>
<evidence type="ECO:0000256" key="2">
    <source>
        <dbReference type="ARBA" id="ARBA00022472"/>
    </source>
</evidence>
<keyword evidence="2" id="KW-0806">Transcription termination</keyword>
<dbReference type="InterPro" id="IPR003690">
    <property type="entry name" value="MTERF"/>
</dbReference>
<accession>A0ABC8SGK2</accession>
<sequence length="403" mass="46088">MGRVAPTTVPLFESQVSTVHRKNPNPCHPNRMTLSICRSLTSVALKTPISFSFSLLVLSYSTRKQPKCTASVADYLVYKHQFAPETASKVSSVLTCVKNPEKSDSILFFLKASGFSKTHLENVVVKWPNVLSANLDRTIKPKIQIFQDLGFSPTETAELISMHPWILTRSAVNQLGPSLLVLRNVFDSSLDVSKVLKISVWFLNHDLEKSMIPSIALMKSLGINSSQLMRYVYSFPRFFLYKPERIKEFVKRVDEMGFNRNSKMFLHAIRTVSSMTIKNWELKLELFRSLGFSDVDILSVFQRKPQIFAVSQRKIKDVTKLLLATGKFDISFIVNHPELLCCSIENRLKPRLRVVEVLENKKLLPKKLSLTSLHKITDEKFFEKFVLPYSNEVGEIYIAREFS</sequence>
<dbReference type="EMBL" id="CAUOFW020002502">
    <property type="protein sequence ID" value="CAK9154239.1"/>
    <property type="molecule type" value="Genomic_DNA"/>
</dbReference>
<protein>
    <submittedName>
        <fullName evidence="4">Uncharacterized protein</fullName>
    </submittedName>
</protein>
<comment type="similarity">
    <text evidence="1">Belongs to the mTERF family.</text>
</comment>